<dbReference type="Proteomes" id="UP000235388">
    <property type="component" value="Unassembled WGS sequence"/>
</dbReference>
<feature type="region of interest" description="Disordered" evidence="1">
    <location>
        <begin position="1"/>
        <end position="73"/>
    </location>
</feature>
<comment type="caution">
    <text evidence="2">The sequence shown here is derived from an EMBL/GenBank/DDBJ whole genome shotgun (WGS) entry which is preliminary data.</text>
</comment>
<proteinExistence type="predicted"/>
<reference evidence="2 3" key="1">
    <citation type="submission" date="2017-11" db="EMBL/GenBank/DDBJ databases">
        <title>De novo assembly and phasing of dikaryotic genomes from two isolates of Puccinia coronata f. sp. avenae, the causal agent of oat crown rust.</title>
        <authorList>
            <person name="Miller M.E."/>
            <person name="Zhang Y."/>
            <person name="Omidvar V."/>
            <person name="Sperschneider J."/>
            <person name="Schwessinger B."/>
            <person name="Raley C."/>
            <person name="Palmer J.M."/>
            <person name="Garnica D."/>
            <person name="Upadhyaya N."/>
            <person name="Rathjen J."/>
            <person name="Taylor J.M."/>
            <person name="Park R.F."/>
            <person name="Dodds P.N."/>
            <person name="Hirsch C.D."/>
            <person name="Kianian S.F."/>
            <person name="Figueroa M."/>
        </authorList>
    </citation>
    <scope>NUCLEOTIDE SEQUENCE [LARGE SCALE GENOMIC DNA]</scope>
    <source>
        <strain evidence="2">12NC29</strain>
    </source>
</reference>
<name>A0A2N5TTS9_9BASI</name>
<protein>
    <submittedName>
        <fullName evidence="2">Uncharacterized protein</fullName>
    </submittedName>
</protein>
<evidence type="ECO:0000256" key="1">
    <source>
        <dbReference type="SAM" id="MobiDB-lite"/>
    </source>
</evidence>
<evidence type="ECO:0000313" key="3">
    <source>
        <dbReference type="Proteomes" id="UP000235388"/>
    </source>
</evidence>
<sequence length="73" mass="8359">MNNQSKEEVDDDADNSEPEKSDTGGEDTEDKCMFNGKTVKDPKSKPSSHHPQRARMCQLATLQRQSNKEYMKR</sequence>
<dbReference type="AlphaFoldDB" id="A0A2N5TTS9"/>
<evidence type="ECO:0000313" key="2">
    <source>
        <dbReference type="EMBL" id="PLW28879.1"/>
    </source>
</evidence>
<gene>
    <name evidence="2" type="ORF">PCANC_23677</name>
</gene>
<organism evidence="2 3">
    <name type="scientific">Puccinia coronata f. sp. avenae</name>
    <dbReference type="NCBI Taxonomy" id="200324"/>
    <lineage>
        <taxon>Eukaryota</taxon>
        <taxon>Fungi</taxon>
        <taxon>Dikarya</taxon>
        <taxon>Basidiomycota</taxon>
        <taxon>Pucciniomycotina</taxon>
        <taxon>Pucciniomycetes</taxon>
        <taxon>Pucciniales</taxon>
        <taxon>Pucciniaceae</taxon>
        <taxon>Puccinia</taxon>
    </lineage>
</organism>
<dbReference type="EMBL" id="PGCJ01000429">
    <property type="protein sequence ID" value="PLW28879.1"/>
    <property type="molecule type" value="Genomic_DNA"/>
</dbReference>
<accession>A0A2N5TTS9</accession>
<keyword evidence="3" id="KW-1185">Reference proteome</keyword>